<dbReference type="Proteomes" id="UP000195321">
    <property type="component" value="Unassembled WGS sequence"/>
</dbReference>
<dbReference type="AlphaFoldDB" id="A0A1Y3MC07"/>
<evidence type="ECO:0000313" key="1">
    <source>
        <dbReference type="EMBL" id="OUM47975.1"/>
    </source>
</evidence>
<evidence type="ECO:0000313" key="2">
    <source>
        <dbReference type="Proteomes" id="UP000195321"/>
    </source>
</evidence>
<comment type="caution">
    <text evidence="1">The sequence shown here is derived from an EMBL/GenBank/DDBJ whole genome shotgun (WGS) entry which is preliminary data.</text>
</comment>
<proteinExistence type="predicted"/>
<sequence>MEFNKIEWEEKEEGLFELINGKSVQVLKLEFIESLKEEANKCFKQAEKHFREFMILVAAHKENEKEADEQWLLWEVFNEKGIYL</sequence>
<organism evidence="1 2">
    <name type="scientific">Bacillus pseudomycoides</name>
    <dbReference type="NCBI Taxonomy" id="64104"/>
    <lineage>
        <taxon>Bacteria</taxon>
        <taxon>Bacillati</taxon>
        <taxon>Bacillota</taxon>
        <taxon>Bacilli</taxon>
        <taxon>Bacillales</taxon>
        <taxon>Bacillaceae</taxon>
        <taxon>Bacillus</taxon>
        <taxon>Bacillus cereus group</taxon>
    </lineage>
</organism>
<accession>A0A1Y3MC07</accession>
<dbReference type="EMBL" id="MWPX01000017">
    <property type="protein sequence ID" value="OUM47975.1"/>
    <property type="molecule type" value="Genomic_DNA"/>
</dbReference>
<dbReference type="RefSeq" id="WP_088094222.1">
    <property type="nucleotide sequence ID" value="NZ_JARHXM010000144.1"/>
</dbReference>
<gene>
    <name evidence="1" type="ORF">BW425_15885</name>
</gene>
<reference evidence="1 2" key="1">
    <citation type="submission" date="2017-02" db="EMBL/GenBank/DDBJ databases">
        <title>Bacillus pseudomycoides isolate FSL K6-0042.</title>
        <authorList>
            <person name="Kovac J."/>
        </authorList>
    </citation>
    <scope>NUCLEOTIDE SEQUENCE [LARGE SCALE GENOMIC DNA]</scope>
    <source>
        <strain evidence="1 2">FSL K6-0042</strain>
    </source>
</reference>
<name>A0A1Y3MC07_9BACI</name>
<protein>
    <submittedName>
        <fullName evidence="1">Uncharacterized protein</fullName>
    </submittedName>
</protein>